<name>A0ABT9ZE16_9BACI</name>
<accession>A0ABT9ZE16</accession>
<keyword evidence="2" id="KW-1185">Reference proteome</keyword>
<reference evidence="1 2" key="1">
    <citation type="submission" date="2023-07" db="EMBL/GenBank/DDBJ databases">
        <title>Genomic Encyclopedia of Type Strains, Phase IV (KMG-IV): sequencing the most valuable type-strain genomes for metagenomic binning, comparative biology and taxonomic classification.</title>
        <authorList>
            <person name="Goeker M."/>
        </authorList>
    </citation>
    <scope>NUCLEOTIDE SEQUENCE [LARGE SCALE GENOMIC DNA]</scope>
    <source>
        <strain evidence="1 2">DSM 29005</strain>
    </source>
</reference>
<proteinExistence type="predicted"/>
<organism evidence="1 2">
    <name type="scientific">Metabacillus malikii</name>
    <dbReference type="NCBI Taxonomy" id="1504265"/>
    <lineage>
        <taxon>Bacteria</taxon>
        <taxon>Bacillati</taxon>
        <taxon>Bacillota</taxon>
        <taxon>Bacilli</taxon>
        <taxon>Bacillales</taxon>
        <taxon>Bacillaceae</taxon>
        <taxon>Metabacillus</taxon>
    </lineage>
</organism>
<evidence type="ECO:0000313" key="2">
    <source>
        <dbReference type="Proteomes" id="UP001234495"/>
    </source>
</evidence>
<comment type="caution">
    <text evidence="1">The sequence shown here is derived from an EMBL/GenBank/DDBJ whole genome shotgun (WGS) entry which is preliminary data.</text>
</comment>
<protein>
    <recommendedName>
        <fullName evidence="3">Abortive phage infection protein</fullName>
    </recommendedName>
</protein>
<evidence type="ECO:0000313" key="1">
    <source>
        <dbReference type="EMBL" id="MDQ0229490.1"/>
    </source>
</evidence>
<dbReference type="EMBL" id="JAUSUD010000002">
    <property type="protein sequence ID" value="MDQ0229490.1"/>
    <property type="molecule type" value="Genomic_DNA"/>
</dbReference>
<dbReference type="RefSeq" id="WP_307337261.1">
    <property type="nucleotide sequence ID" value="NZ_JAUSUD010000002.1"/>
</dbReference>
<gene>
    <name evidence="1" type="ORF">J2S19_000741</name>
</gene>
<evidence type="ECO:0008006" key="3">
    <source>
        <dbReference type="Google" id="ProtNLM"/>
    </source>
</evidence>
<dbReference type="Proteomes" id="UP001234495">
    <property type="component" value="Unassembled WGS sequence"/>
</dbReference>
<sequence>MDEQLIHDILEKLKTGELNEYHVEKEQFLDFRKILVARDDFKHFRGIAKQGGSILFRYLEEPRS</sequence>